<dbReference type="Pfam" id="PF15928">
    <property type="entry name" value="DUF4746"/>
    <property type="match status" value="1"/>
</dbReference>
<name>B4PYN5_DROYA</name>
<reference evidence="5 6" key="2">
    <citation type="journal article" date="2007" name="PLoS Biol.">
        <title>Principles of genome evolution in the Drosophila melanogaster species group.</title>
        <authorList>
            <person name="Ranz J.M."/>
            <person name="Maurin D."/>
            <person name="Chan Y.S."/>
            <person name="von Grotthuss M."/>
            <person name="Hillier L.W."/>
            <person name="Roote J."/>
            <person name="Ashburner M."/>
            <person name="Bergman C.M."/>
        </authorList>
    </citation>
    <scope>NUCLEOTIDE SEQUENCE [LARGE SCALE GENOMIC DNA]</scope>
    <source>
        <strain evidence="6">Tai18E2 / Tucson 14021-0261.01</strain>
    </source>
</reference>
<dbReference type="InterPro" id="IPR031827">
    <property type="entry name" value="DUF4746"/>
</dbReference>
<dbReference type="HOGENOM" id="CLU_021815_0_0_1"/>
<feature type="region of interest" description="Disordered" evidence="2">
    <location>
        <begin position="343"/>
        <end position="367"/>
    </location>
</feature>
<dbReference type="EMBL" id="CM000162">
    <property type="protein sequence ID" value="EDX00971.1"/>
    <property type="molecule type" value="Genomic_DNA"/>
</dbReference>
<evidence type="ECO:0000256" key="2">
    <source>
        <dbReference type="SAM" id="MobiDB-lite"/>
    </source>
</evidence>
<evidence type="ECO:0000256" key="1">
    <source>
        <dbReference type="SAM" id="Coils"/>
    </source>
</evidence>
<keyword evidence="1" id="KW-0175">Coiled coil</keyword>
<dbReference type="AlphaFoldDB" id="B4PYN5"/>
<feature type="compositionally biased region" description="Low complexity" evidence="2">
    <location>
        <begin position="669"/>
        <end position="695"/>
    </location>
</feature>
<feature type="domain" description="Thioredoxin" evidence="3">
    <location>
        <begin position="18"/>
        <end position="100"/>
    </location>
</feature>
<feature type="region of interest" description="Disordered" evidence="2">
    <location>
        <begin position="564"/>
        <end position="695"/>
    </location>
</feature>
<dbReference type="SUPFAM" id="SSF52833">
    <property type="entry name" value="Thioredoxin-like"/>
    <property type="match status" value="1"/>
</dbReference>
<dbReference type="PhylomeDB" id="B4PYN5"/>
<dbReference type="Proteomes" id="UP000002282">
    <property type="component" value="Chromosome X"/>
</dbReference>
<feature type="domain" description="DUF4746" evidence="4">
    <location>
        <begin position="234"/>
        <end position="559"/>
    </location>
</feature>
<evidence type="ECO:0008006" key="7">
    <source>
        <dbReference type="Google" id="ProtNLM"/>
    </source>
</evidence>
<feature type="compositionally biased region" description="Low complexity" evidence="2">
    <location>
        <begin position="599"/>
        <end position="655"/>
    </location>
</feature>
<dbReference type="KEGG" id="dya:Dyak_GE16730"/>
<feature type="region of interest" description="Disordered" evidence="2">
    <location>
        <begin position="385"/>
        <end position="409"/>
    </location>
</feature>
<dbReference type="Pfam" id="PF00085">
    <property type="entry name" value="Thioredoxin"/>
    <property type="match status" value="1"/>
</dbReference>
<dbReference type="InterPro" id="IPR051766">
    <property type="entry name" value="TXND_domain-containing"/>
</dbReference>
<dbReference type="CDD" id="cd02948">
    <property type="entry name" value="TRX_NDPK"/>
    <property type="match status" value="1"/>
</dbReference>
<sequence>MAKKGAQQQLQADIQTDEDLERFMERPGLLVLDVYSEWCGPCQGLVGSLRKIKLEIGGDNLHLAICKSDTISCLKRFNKRSEPTWLFVTGGRAVNLMFGSDVPKLVAVLIKELEKTTQKASRQVSYRLDELQPIEVEQQRIKMEAIERAEKAEREIKHKKQMDYLTQVTDSIMENLPDIGVTIFGPQVNRDMFKKLTEPAEALKMQCKDRRIIQVSNDQFEIVNFACKNPLPPDVIEQLDGKELLMCFWKIDESIGTVPNVLMAYANELTKERVAPPNDDIPEEHVIPPLITTMKLKIEVELKEGETWVEEISSEEEARLQQAKSKAKTKSIIHEEAHLAEEEAADLDAEEEASEEETAMPEPGGDAMGGMPSMPGFEIELDAADEAGEDEEEVQEVKEEEPPKPLTRTKTVKMPPIWVPNSRRTHAALIYVFFRSQTSSFLPPDPKPDPPHIIMAFDASKRKEIMHVIDRHKDDVPLYGFFSSAEPDEAELIASSTDKYESSPHAPSDKIVLKVNKVQSNMMLSLVSYGPSYVSPNVIVGKDEAHKFFPEDYKPQEEVVVEVEKKKKKSKRATEITQEVETAAAAAAAAHPPEPPAPVEAEAPAAEAPAGDEGAAAPAAGEAPPAGEAAPAAEPAAEGTATEAPPAPAGEAPAPEVAPPEAPKEEAPAAEAPAEPVAEAPASAAADPAAEPAAE</sequence>
<feature type="compositionally biased region" description="Low complexity" evidence="2">
    <location>
        <begin position="579"/>
        <end position="591"/>
    </location>
</feature>
<dbReference type="OrthoDB" id="10263751at2759"/>
<proteinExistence type="predicted"/>
<dbReference type="PROSITE" id="PS00194">
    <property type="entry name" value="THIOREDOXIN_1"/>
    <property type="match status" value="1"/>
</dbReference>
<dbReference type="PANTHER" id="PTHR46135:SF3">
    <property type="entry name" value="NME_NM23 FAMILY MEMBER 8"/>
    <property type="match status" value="1"/>
</dbReference>
<dbReference type="Gene3D" id="3.40.30.10">
    <property type="entry name" value="Glutaredoxin"/>
    <property type="match status" value="1"/>
</dbReference>
<reference evidence="5 6" key="1">
    <citation type="journal article" date="2007" name="Nature">
        <title>Evolution of genes and genomes on the Drosophila phylogeny.</title>
        <authorList>
            <consortium name="Drosophila 12 Genomes Consortium"/>
            <person name="Clark A.G."/>
            <person name="Eisen M.B."/>
            <person name="Smith D.R."/>
            <person name="Bergman C.M."/>
            <person name="Oliver B."/>
            <person name="Markow T.A."/>
            <person name="Kaufman T.C."/>
            <person name="Kellis M."/>
            <person name="Gelbart W."/>
            <person name="Iyer V.N."/>
            <person name="Pollard D.A."/>
            <person name="Sackton T.B."/>
            <person name="Larracuente A.M."/>
            <person name="Singh N.D."/>
            <person name="Abad J.P."/>
            <person name="Abt D.N."/>
            <person name="Adryan B."/>
            <person name="Aguade M."/>
            <person name="Akashi H."/>
            <person name="Anderson W.W."/>
            <person name="Aquadro C.F."/>
            <person name="Ardell D.H."/>
            <person name="Arguello R."/>
            <person name="Artieri C.G."/>
            <person name="Barbash D.A."/>
            <person name="Barker D."/>
            <person name="Barsanti P."/>
            <person name="Batterham P."/>
            <person name="Batzoglou S."/>
            <person name="Begun D."/>
            <person name="Bhutkar A."/>
            <person name="Blanco E."/>
            <person name="Bosak S.A."/>
            <person name="Bradley R.K."/>
            <person name="Brand A.D."/>
            <person name="Brent M.R."/>
            <person name="Brooks A.N."/>
            <person name="Brown R.H."/>
            <person name="Butlin R.K."/>
            <person name="Caggese C."/>
            <person name="Calvi B.R."/>
            <person name="Bernardo de Carvalho A."/>
            <person name="Caspi A."/>
            <person name="Castrezana S."/>
            <person name="Celniker S.E."/>
            <person name="Chang J.L."/>
            <person name="Chapple C."/>
            <person name="Chatterji S."/>
            <person name="Chinwalla A."/>
            <person name="Civetta A."/>
            <person name="Clifton S.W."/>
            <person name="Comeron J.M."/>
            <person name="Costello J.C."/>
            <person name="Coyne J.A."/>
            <person name="Daub J."/>
            <person name="David R.G."/>
            <person name="Delcher A.L."/>
            <person name="Delehaunty K."/>
            <person name="Do C.B."/>
            <person name="Ebling H."/>
            <person name="Edwards K."/>
            <person name="Eickbush T."/>
            <person name="Evans J.D."/>
            <person name="Filipski A."/>
            <person name="Findeiss S."/>
            <person name="Freyhult E."/>
            <person name="Fulton L."/>
            <person name="Fulton R."/>
            <person name="Garcia A.C."/>
            <person name="Gardiner A."/>
            <person name="Garfield D.A."/>
            <person name="Garvin B.E."/>
            <person name="Gibson G."/>
            <person name="Gilbert D."/>
            <person name="Gnerre S."/>
            <person name="Godfrey J."/>
            <person name="Good R."/>
            <person name="Gotea V."/>
            <person name="Gravely B."/>
            <person name="Greenberg A.J."/>
            <person name="Griffiths-Jones S."/>
            <person name="Gross S."/>
            <person name="Guigo R."/>
            <person name="Gustafson E.A."/>
            <person name="Haerty W."/>
            <person name="Hahn M.W."/>
            <person name="Halligan D.L."/>
            <person name="Halpern A.L."/>
            <person name="Halter G.M."/>
            <person name="Han M.V."/>
            <person name="Heger A."/>
            <person name="Hillier L."/>
            <person name="Hinrichs A.S."/>
            <person name="Holmes I."/>
            <person name="Hoskins R.A."/>
            <person name="Hubisz M.J."/>
            <person name="Hultmark D."/>
            <person name="Huntley M.A."/>
            <person name="Jaffe D.B."/>
            <person name="Jagadeeshan S."/>
            <person name="Jeck W.R."/>
            <person name="Johnson J."/>
            <person name="Jones C.D."/>
            <person name="Jordan W.C."/>
            <person name="Karpen G.H."/>
            <person name="Kataoka E."/>
            <person name="Keightley P.D."/>
            <person name="Kheradpour P."/>
            <person name="Kirkness E.F."/>
            <person name="Koerich L.B."/>
            <person name="Kristiansen K."/>
            <person name="Kudrna D."/>
            <person name="Kulathinal R.J."/>
            <person name="Kumar S."/>
            <person name="Kwok R."/>
            <person name="Lander E."/>
            <person name="Langley C.H."/>
            <person name="Lapoint R."/>
            <person name="Lazzaro B.P."/>
            <person name="Lee S.J."/>
            <person name="Levesque L."/>
            <person name="Li R."/>
            <person name="Lin C.F."/>
            <person name="Lin M.F."/>
            <person name="Lindblad-Toh K."/>
            <person name="Llopart A."/>
            <person name="Long M."/>
            <person name="Low L."/>
            <person name="Lozovsky E."/>
            <person name="Lu J."/>
            <person name="Luo M."/>
            <person name="Machado C.A."/>
            <person name="Makalowski W."/>
            <person name="Marzo M."/>
            <person name="Matsuda M."/>
            <person name="Matzkin L."/>
            <person name="McAllister B."/>
            <person name="McBride C.S."/>
            <person name="McKernan B."/>
            <person name="McKernan K."/>
            <person name="Mendez-Lago M."/>
            <person name="Minx P."/>
            <person name="Mollenhauer M.U."/>
            <person name="Montooth K."/>
            <person name="Mount S.M."/>
            <person name="Mu X."/>
            <person name="Myers E."/>
            <person name="Negre B."/>
            <person name="Newfeld S."/>
            <person name="Nielsen R."/>
            <person name="Noor M.A."/>
            <person name="O'Grady P."/>
            <person name="Pachter L."/>
            <person name="Papaceit M."/>
            <person name="Parisi M.J."/>
            <person name="Parisi M."/>
            <person name="Parts L."/>
            <person name="Pedersen J.S."/>
            <person name="Pesole G."/>
            <person name="Phillippy A.M."/>
            <person name="Ponting C.P."/>
            <person name="Pop M."/>
            <person name="Porcelli D."/>
            <person name="Powell J.R."/>
            <person name="Prohaska S."/>
            <person name="Pruitt K."/>
            <person name="Puig M."/>
            <person name="Quesneville H."/>
            <person name="Ram K.R."/>
            <person name="Rand D."/>
            <person name="Rasmussen M.D."/>
            <person name="Reed L.K."/>
            <person name="Reenan R."/>
            <person name="Reily A."/>
            <person name="Remington K.A."/>
            <person name="Rieger T.T."/>
            <person name="Ritchie M.G."/>
            <person name="Robin C."/>
            <person name="Rogers Y.H."/>
            <person name="Rohde C."/>
            <person name="Rozas J."/>
            <person name="Rubenfield M.J."/>
            <person name="Ruiz A."/>
            <person name="Russo S."/>
            <person name="Salzberg S.L."/>
            <person name="Sanchez-Gracia A."/>
            <person name="Saranga D.J."/>
            <person name="Sato H."/>
            <person name="Schaeffer S.W."/>
            <person name="Schatz M.C."/>
            <person name="Schlenke T."/>
            <person name="Schwartz R."/>
            <person name="Segarra C."/>
            <person name="Singh R.S."/>
            <person name="Sirot L."/>
            <person name="Sirota M."/>
            <person name="Sisneros N.B."/>
            <person name="Smith C.D."/>
            <person name="Smith T.F."/>
            <person name="Spieth J."/>
            <person name="Stage D.E."/>
            <person name="Stark A."/>
            <person name="Stephan W."/>
            <person name="Strausberg R.L."/>
            <person name="Strempel S."/>
            <person name="Sturgill D."/>
            <person name="Sutton G."/>
            <person name="Sutton G.G."/>
            <person name="Tao W."/>
            <person name="Teichmann S."/>
            <person name="Tobari Y.N."/>
            <person name="Tomimura Y."/>
            <person name="Tsolas J.M."/>
            <person name="Valente V.L."/>
            <person name="Venter E."/>
            <person name="Venter J.C."/>
            <person name="Vicario S."/>
            <person name="Vieira F.G."/>
            <person name="Vilella A.J."/>
            <person name="Villasante A."/>
            <person name="Walenz B."/>
            <person name="Wang J."/>
            <person name="Wasserman M."/>
            <person name="Watts T."/>
            <person name="Wilson D."/>
            <person name="Wilson R.K."/>
            <person name="Wing R.A."/>
            <person name="Wolfner M.F."/>
            <person name="Wong A."/>
            <person name="Wong G.K."/>
            <person name="Wu C.I."/>
            <person name="Wu G."/>
            <person name="Yamamoto D."/>
            <person name="Yang H.P."/>
            <person name="Yang S.P."/>
            <person name="Yorke J.A."/>
            <person name="Yoshida K."/>
            <person name="Zdobnov E."/>
            <person name="Zhang P."/>
            <person name="Zhang Y."/>
            <person name="Zimin A.V."/>
            <person name="Baldwin J."/>
            <person name="Abdouelleil A."/>
            <person name="Abdulkadir J."/>
            <person name="Abebe A."/>
            <person name="Abera B."/>
            <person name="Abreu J."/>
            <person name="Acer S.C."/>
            <person name="Aftuck L."/>
            <person name="Alexander A."/>
            <person name="An P."/>
            <person name="Anderson E."/>
            <person name="Anderson S."/>
            <person name="Arachi H."/>
            <person name="Azer M."/>
            <person name="Bachantsang P."/>
            <person name="Barry A."/>
            <person name="Bayul T."/>
            <person name="Berlin A."/>
            <person name="Bessette D."/>
            <person name="Bloom T."/>
            <person name="Blye J."/>
            <person name="Boguslavskiy L."/>
            <person name="Bonnet C."/>
            <person name="Boukhgalter B."/>
            <person name="Bourzgui I."/>
            <person name="Brown A."/>
            <person name="Cahill P."/>
            <person name="Channer S."/>
            <person name="Cheshatsang Y."/>
            <person name="Chuda L."/>
            <person name="Citroen M."/>
            <person name="Collymore A."/>
            <person name="Cooke P."/>
            <person name="Costello M."/>
            <person name="D'Aco K."/>
            <person name="Daza R."/>
            <person name="De Haan G."/>
            <person name="DeGray S."/>
            <person name="DeMaso C."/>
            <person name="Dhargay N."/>
            <person name="Dooley K."/>
            <person name="Dooley E."/>
            <person name="Doricent M."/>
            <person name="Dorje P."/>
            <person name="Dorjee K."/>
            <person name="Dupes A."/>
            <person name="Elong R."/>
            <person name="Falk J."/>
            <person name="Farina A."/>
            <person name="Faro S."/>
            <person name="Ferguson D."/>
            <person name="Fisher S."/>
            <person name="Foley C.D."/>
            <person name="Franke A."/>
            <person name="Friedrich D."/>
            <person name="Gadbois L."/>
            <person name="Gearin G."/>
            <person name="Gearin C.R."/>
            <person name="Giannoukos G."/>
            <person name="Goode T."/>
            <person name="Graham J."/>
            <person name="Grandbois E."/>
            <person name="Grewal S."/>
            <person name="Gyaltsen K."/>
            <person name="Hafez N."/>
            <person name="Hagos B."/>
            <person name="Hall J."/>
            <person name="Henson C."/>
            <person name="Hollinger A."/>
            <person name="Honan T."/>
            <person name="Huard M.D."/>
            <person name="Hughes L."/>
            <person name="Hurhula B."/>
            <person name="Husby M.E."/>
            <person name="Kamat A."/>
            <person name="Kanga B."/>
            <person name="Kashin S."/>
            <person name="Khazanovich D."/>
            <person name="Kisner P."/>
            <person name="Lance K."/>
            <person name="Lara M."/>
            <person name="Lee W."/>
            <person name="Lennon N."/>
            <person name="Letendre F."/>
            <person name="LeVine R."/>
            <person name="Lipovsky A."/>
            <person name="Liu X."/>
            <person name="Liu J."/>
            <person name="Liu S."/>
            <person name="Lokyitsang T."/>
            <person name="Lokyitsang Y."/>
            <person name="Lubonja R."/>
            <person name="Lui A."/>
            <person name="MacDonald P."/>
            <person name="Magnisalis V."/>
            <person name="Maru K."/>
            <person name="Matthews C."/>
            <person name="McCusker W."/>
            <person name="McDonough S."/>
            <person name="Mehta T."/>
            <person name="Meldrim J."/>
            <person name="Meneus L."/>
            <person name="Mihai O."/>
            <person name="Mihalev A."/>
            <person name="Mihova T."/>
            <person name="Mittelman R."/>
            <person name="Mlenga V."/>
            <person name="Montmayeur A."/>
            <person name="Mulrain L."/>
            <person name="Navidi A."/>
            <person name="Naylor J."/>
            <person name="Negash T."/>
            <person name="Nguyen T."/>
            <person name="Nguyen N."/>
            <person name="Nicol R."/>
            <person name="Norbu C."/>
            <person name="Norbu N."/>
            <person name="Novod N."/>
            <person name="O'Neill B."/>
            <person name="Osman S."/>
            <person name="Markiewicz E."/>
            <person name="Oyono O.L."/>
            <person name="Patti C."/>
            <person name="Phunkhang P."/>
            <person name="Pierre F."/>
            <person name="Priest M."/>
            <person name="Raghuraman S."/>
            <person name="Rege F."/>
            <person name="Reyes R."/>
            <person name="Rise C."/>
            <person name="Rogov P."/>
            <person name="Ross K."/>
            <person name="Ryan E."/>
            <person name="Settipalli S."/>
            <person name="Shea T."/>
            <person name="Sherpa N."/>
            <person name="Shi L."/>
            <person name="Shih D."/>
            <person name="Sparrow T."/>
            <person name="Spaulding J."/>
            <person name="Stalker J."/>
            <person name="Stange-Thomann N."/>
            <person name="Stavropoulos S."/>
            <person name="Stone C."/>
            <person name="Strader C."/>
            <person name="Tesfaye S."/>
            <person name="Thomson T."/>
            <person name="Thoulutsang Y."/>
            <person name="Thoulutsang D."/>
            <person name="Topham K."/>
            <person name="Topping I."/>
            <person name="Tsamla T."/>
            <person name="Vassiliev H."/>
            <person name="Vo A."/>
            <person name="Wangchuk T."/>
            <person name="Wangdi T."/>
            <person name="Weiand M."/>
            <person name="Wilkinson J."/>
            <person name="Wilson A."/>
            <person name="Yadav S."/>
            <person name="Young G."/>
            <person name="Yu Q."/>
            <person name="Zembek L."/>
            <person name="Zhong D."/>
            <person name="Zimmer A."/>
            <person name="Zwirko Z."/>
            <person name="Jaffe D.B."/>
            <person name="Alvarez P."/>
            <person name="Brockman W."/>
            <person name="Butler J."/>
            <person name="Chin C."/>
            <person name="Gnerre S."/>
            <person name="Grabherr M."/>
            <person name="Kleber M."/>
            <person name="Mauceli E."/>
            <person name="MacCallum I."/>
        </authorList>
    </citation>
    <scope>NUCLEOTIDE SEQUENCE [LARGE SCALE GENOMIC DNA]</scope>
    <source>
        <strain evidence="6">Tai18E2 / Tucson 14021-0261.01</strain>
    </source>
</reference>
<evidence type="ECO:0000259" key="4">
    <source>
        <dbReference type="Pfam" id="PF15928"/>
    </source>
</evidence>
<keyword evidence="6" id="KW-1185">Reference proteome</keyword>
<protein>
    <recommendedName>
        <fullName evidence="7">DUF4746 domain-containing protein</fullName>
    </recommendedName>
</protein>
<feature type="coiled-coil region" evidence="1">
    <location>
        <begin position="135"/>
        <end position="162"/>
    </location>
</feature>
<gene>
    <name evidence="5" type="primary">Dyak\GE16730</name>
    <name evidence="5" type="synonym">dyak_GLEANR_18124</name>
    <name evidence="5" type="synonym">GE16730</name>
    <name evidence="5" type="ORF">Dyak_GE16730</name>
</gene>
<dbReference type="eggNOG" id="KOG0907">
    <property type="taxonomic scope" value="Eukaryota"/>
</dbReference>
<feature type="compositionally biased region" description="Acidic residues" evidence="2">
    <location>
        <begin position="385"/>
        <end position="394"/>
    </location>
</feature>
<evidence type="ECO:0000313" key="5">
    <source>
        <dbReference type="EMBL" id="EDX00971.1"/>
    </source>
</evidence>
<dbReference type="InterPro" id="IPR036249">
    <property type="entry name" value="Thioredoxin-like_sf"/>
</dbReference>
<evidence type="ECO:0000259" key="3">
    <source>
        <dbReference type="Pfam" id="PF00085"/>
    </source>
</evidence>
<dbReference type="OMA" id="MQCKDRR"/>
<evidence type="ECO:0000313" key="6">
    <source>
        <dbReference type="Proteomes" id="UP000002282"/>
    </source>
</evidence>
<dbReference type="InterPro" id="IPR017937">
    <property type="entry name" value="Thioredoxin_CS"/>
</dbReference>
<accession>B4PYN5</accession>
<organism evidence="5 6">
    <name type="scientific">Drosophila yakuba</name>
    <name type="common">Fruit fly</name>
    <dbReference type="NCBI Taxonomy" id="7245"/>
    <lineage>
        <taxon>Eukaryota</taxon>
        <taxon>Metazoa</taxon>
        <taxon>Ecdysozoa</taxon>
        <taxon>Arthropoda</taxon>
        <taxon>Hexapoda</taxon>
        <taxon>Insecta</taxon>
        <taxon>Pterygota</taxon>
        <taxon>Neoptera</taxon>
        <taxon>Endopterygota</taxon>
        <taxon>Diptera</taxon>
        <taxon>Brachycera</taxon>
        <taxon>Muscomorpha</taxon>
        <taxon>Ephydroidea</taxon>
        <taxon>Drosophilidae</taxon>
        <taxon>Drosophila</taxon>
        <taxon>Sophophora</taxon>
    </lineage>
</organism>
<dbReference type="InterPro" id="IPR013766">
    <property type="entry name" value="Thioredoxin_domain"/>
</dbReference>
<feature type="compositionally biased region" description="Acidic residues" evidence="2">
    <location>
        <begin position="343"/>
        <end position="359"/>
    </location>
</feature>
<dbReference type="PANTHER" id="PTHR46135">
    <property type="entry name" value="NME/NM23 FAMILY MEMBER 8"/>
    <property type="match status" value="1"/>
</dbReference>